<dbReference type="AlphaFoldDB" id="F6BA77"/>
<protein>
    <submittedName>
        <fullName evidence="1">CRISPR-associated protein Csc2</fullName>
    </submittedName>
</protein>
<dbReference type="KEGG" id="mig:Metig_0210"/>
<name>F6BA77_METIK</name>
<dbReference type="Proteomes" id="UP000009227">
    <property type="component" value="Chromosome"/>
</dbReference>
<dbReference type="InterPro" id="IPR017574">
    <property type="entry name" value="CRISPR-assoc_prot_Cas7/Csc2"/>
</dbReference>
<dbReference type="NCBIfam" id="TIGR03157">
    <property type="entry name" value="cas_Csc2"/>
    <property type="match status" value="1"/>
</dbReference>
<dbReference type="HOGENOM" id="CLU_782145_0_0_2"/>
<dbReference type="Pfam" id="PF18320">
    <property type="entry name" value="Csc2"/>
    <property type="match status" value="1"/>
</dbReference>
<sequence length="350" mass="40753">MTMAKQKKLVENGYKKYVEYDENIVNEFREKLYSIIPEEYFQETYTKRTPNVIKVATIRTTTGYLINRSTEPDEVISTTIGNKDVVVIPSRKLKSREKLTGLVLCRKFKVIHPEVEYNFIDKQEHLANPNSLVFGDSVTKTNEAVALPSRVIYEWAYSIRDKDEITEELTHNALSEDGTMWDKNEGSQRQSLYGIQYIKPGVYFPHFLTFYDITPEGFIHALISHLKTTRYGAQSNVMDANMKNEIIAIALDTFEPPVSSYLISKEFEGEVNFENVKEFVKNKLRENSSILIENEKLEELLKLIDEYLKDEEKLKQLYLKHLNDCINYLVECKIIKKEDVIKKLLEEMGV</sequence>
<organism evidence="2">
    <name type="scientific">Methanotorris igneus (strain DSM 5666 / JCM 11834 / Kol 5)</name>
    <dbReference type="NCBI Taxonomy" id="880724"/>
    <lineage>
        <taxon>Archaea</taxon>
        <taxon>Methanobacteriati</taxon>
        <taxon>Methanobacteriota</taxon>
        <taxon>Methanomada group</taxon>
        <taxon>Methanococci</taxon>
        <taxon>Methanococcales</taxon>
        <taxon>Methanocaldococcaceae</taxon>
        <taxon>Methanotorris</taxon>
    </lineage>
</organism>
<evidence type="ECO:0000313" key="1">
    <source>
        <dbReference type="EMBL" id="AEF95767.1"/>
    </source>
</evidence>
<gene>
    <name evidence="1" type="ordered locus">Metig_0210</name>
</gene>
<dbReference type="EMBL" id="CP002737">
    <property type="protein sequence ID" value="AEF95767.1"/>
    <property type="molecule type" value="Genomic_DNA"/>
</dbReference>
<accession>F6BA77</accession>
<evidence type="ECO:0000313" key="2">
    <source>
        <dbReference type="Proteomes" id="UP000009227"/>
    </source>
</evidence>
<reference evidence="1 2" key="1">
    <citation type="submission" date="2011-05" db="EMBL/GenBank/DDBJ databases">
        <title>Complete sequence of Methanotorris igneus Kol 5.</title>
        <authorList>
            <consortium name="US DOE Joint Genome Institute"/>
            <person name="Lucas S."/>
            <person name="Han J."/>
            <person name="Lapidus A."/>
            <person name="Cheng J.-F."/>
            <person name="Goodwin L."/>
            <person name="Pitluck S."/>
            <person name="Peters L."/>
            <person name="Mikhailova N."/>
            <person name="Chertkov O."/>
            <person name="Han C."/>
            <person name="Tapia R."/>
            <person name="Land M."/>
            <person name="Hauser L."/>
            <person name="Kyrpides N."/>
            <person name="Ivanova N."/>
            <person name="Pagani I."/>
            <person name="Sieprawska-Lupa M."/>
            <person name="Whitman W."/>
            <person name="Woyke T."/>
        </authorList>
    </citation>
    <scope>NUCLEOTIDE SEQUENCE [LARGE SCALE GENOMIC DNA]</scope>
    <source>
        <strain evidence="2">DSM 5666 / JCM 11834 / Kol 5</strain>
    </source>
</reference>
<dbReference type="STRING" id="880724.Metig_0210"/>
<keyword evidence="2" id="KW-1185">Reference proteome</keyword>
<proteinExistence type="predicted"/>